<dbReference type="RefSeq" id="WP_274923017.1">
    <property type="nucleotide sequence ID" value="NZ_BMWJ01000013.1"/>
</dbReference>
<gene>
    <name evidence="1" type="ORF">JOF59_005662</name>
</gene>
<accession>A0ABS4VH52</accession>
<keyword evidence="2" id="KW-1185">Reference proteome</keyword>
<dbReference type="Proteomes" id="UP001519311">
    <property type="component" value="Unassembled WGS sequence"/>
</dbReference>
<evidence type="ECO:0000313" key="2">
    <source>
        <dbReference type="Proteomes" id="UP001519311"/>
    </source>
</evidence>
<dbReference type="GeneID" id="97340591"/>
<name>A0ABS4VH52_9ACTN</name>
<organism evidence="1 2">
    <name type="scientific">Streptomyces clavifer</name>
    <dbReference type="NCBI Taxonomy" id="68188"/>
    <lineage>
        <taxon>Bacteria</taxon>
        <taxon>Bacillati</taxon>
        <taxon>Actinomycetota</taxon>
        <taxon>Actinomycetes</taxon>
        <taxon>Kitasatosporales</taxon>
        <taxon>Streptomycetaceae</taxon>
        <taxon>Streptomyces</taxon>
    </lineage>
</organism>
<dbReference type="EMBL" id="JAGINS010000001">
    <property type="protein sequence ID" value="MBP2363262.1"/>
    <property type="molecule type" value="Genomic_DNA"/>
</dbReference>
<protein>
    <submittedName>
        <fullName evidence="1">Uncharacterized protein</fullName>
    </submittedName>
</protein>
<sequence length="40" mass="4139">MYERLRRTLPAIGATVAAVAMSFSVTGTATAEESQAVPSP</sequence>
<proteinExistence type="predicted"/>
<evidence type="ECO:0000313" key="1">
    <source>
        <dbReference type="EMBL" id="MBP2363262.1"/>
    </source>
</evidence>
<reference evidence="1 2" key="1">
    <citation type="submission" date="2021-03" db="EMBL/GenBank/DDBJ databases">
        <title>Sequencing the genomes of 1000 actinobacteria strains.</title>
        <authorList>
            <person name="Klenk H.-P."/>
        </authorList>
    </citation>
    <scope>NUCLEOTIDE SEQUENCE [LARGE SCALE GENOMIC DNA]</scope>
    <source>
        <strain evidence="1 2">DSM 40843</strain>
    </source>
</reference>
<comment type="caution">
    <text evidence="1">The sequence shown here is derived from an EMBL/GenBank/DDBJ whole genome shotgun (WGS) entry which is preliminary data.</text>
</comment>